<accession>A0AAD9K788</accession>
<evidence type="ECO:0000313" key="5">
    <source>
        <dbReference type="EMBL" id="KAK2165298.1"/>
    </source>
</evidence>
<feature type="binding site" evidence="4">
    <location>
        <position position="292"/>
    </location>
    <ligand>
        <name>S-adenosyl-L-methionine</name>
        <dbReference type="ChEBI" id="CHEBI:59789"/>
    </ligand>
</feature>
<dbReference type="EMBL" id="JAODUP010000052">
    <property type="protein sequence ID" value="KAK2165298.1"/>
    <property type="molecule type" value="Genomic_DNA"/>
</dbReference>
<keyword evidence="3 4" id="KW-0949">S-adenosyl-L-methionine</keyword>
<dbReference type="Proteomes" id="UP001208570">
    <property type="component" value="Unassembled WGS sequence"/>
</dbReference>
<comment type="similarity">
    <text evidence="4">Belongs to the BMT2 family.</text>
</comment>
<reference evidence="5" key="1">
    <citation type="journal article" date="2023" name="Mol. Biol. Evol.">
        <title>Third-Generation Sequencing Reveals the Adaptive Role of the Epigenome in Three Deep-Sea Polychaetes.</title>
        <authorList>
            <person name="Perez M."/>
            <person name="Aroh O."/>
            <person name="Sun Y."/>
            <person name="Lan Y."/>
            <person name="Juniper S.K."/>
            <person name="Young C.R."/>
            <person name="Angers B."/>
            <person name="Qian P.Y."/>
        </authorList>
    </citation>
    <scope>NUCLEOTIDE SEQUENCE</scope>
    <source>
        <strain evidence="5">P08H-3</strain>
    </source>
</reference>
<dbReference type="Gene3D" id="3.40.50.150">
    <property type="entry name" value="Vaccinia Virus protein VP39"/>
    <property type="match status" value="1"/>
</dbReference>
<dbReference type="PANTHER" id="PTHR21008">
    <property type="entry name" value="S-ADENOSYLMETHIONINE SENSOR UPSTREAM OF MTORC1-RELATED"/>
    <property type="match status" value="1"/>
</dbReference>
<dbReference type="PANTHER" id="PTHR21008:SF0">
    <property type="entry name" value="S-ADENOSYLMETHIONINE SENSOR UPSTREAM OF MTORC1"/>
    <property type="match status" value="1"/>
</dbReference>
<dbReference type="SUPFAM" id="SSF53335">
    <property type="entry name" value="S-adenosyl-L-methionine-dependent methyltransferases"/>
    <property type="match status" value="1"/>
</dbReference>
<protein>
    <recommendedName>
        <fullName evidence="4">S-adenosylmethionine sensor upstream of mTORC1</fullName>
    </recommendedName>
    <alternativeName>
        <fullName evidence="4">Probable methyltransferase BMT2 homolog</fullName>
        <ecNumber evidence="4">2.1.1.-</ecNumber>
    </alternativeName>
</protein>
<name>A0AAD9K788_9ANNE</name>
<sequence>MSQQINKPSGDQQKAKHLKLAGIVKSVHAKLRQKYKQLHDYELVWREHCEEGSLLQEYANAMHHLAVEIWTKHPETRIDWCRKICREYFLEGGLKKVLEKERRGKLFAQKQHEASAEPPFGMRIRQRQRSKSEERSKCKGDIGGRFGIPDVVILSASANQIQHYPGNIGPDVDCPCPSCDCKENEIPPASSTSSIQEISSPSELEMCNRNMSPNLVVCDIPEASPVTTTSQGYSIQSGSGSESLANSDAELIFGLPDEFTQDLKDAHYSPVEKMFNVITLPFEGKMRLLDVGSCYNPFHHFDEFHASVYQCDFLHLDVLEPLQLAADSFGAFLHSLKSPIESLPAETFHVVIFSLLLEYFPSTYQRWICCQKANQLLAINGILVVITPDSKHQNRNASQMKSWKTAIEAIGFVRWRYVKLEHLHCMVFRKVVKQEVPSLIGDVGPDMLYIPQDFNDNNEGIENIFLFDSAMHTEEDELALKSNFEELPDIDVQESL</sequence>
<dbReference type="HAMAP" id="MF_03044">
    <property type="entry name" value="BMT2"/>
    <property type="match status" value="1"/>
</dbReference>
<dbReference type="GO" id="GO:0008168">
    <property type="term" value="F:methyltransferase activity"/>
    <property type="evidence" value="ECO:0007669"/>
    <property type="project" value="UniProtKB-UniRule"/>
</dbReference>
<keyword evidence="2 4" id="KW-0808">Transferase</keyword>
<evidence type="ECO:0000256" key="1">
    <source>
        <dbReference type="ARBA" id="ARBA00022603"/>
    </source>
</evidence>
<comment type="caution">
    <text evidence="4">Lacks conserved residue(s) required for the propagation of feature annotation.</text>
</comment>
<dbReference type="GO" id="GO:0032259">
    <property type="term" value="P:methylation"/>
    <property type="evidence" value="ECO:0007669"/>
    <property type="project" value="UniProtKB-KW"/>
</dbReference>
<keyword evidence="1 4" id="KW-0489">Methyltransferase</keyword>
<evidence type="ECO:0000256" key="3">
    <source>
        <dbReference type="ARBA" id="ARBA00022691"/>
    </source>
</evidence>
<evidence type="ECO:0000256" key="2">
    <source>
        <dbReference type="ARBA" id="ARBA00022679"/>
    </source>
</evidence>
<dbReference type="InterPro" id="IPR021867">
    <property type="entry name" value="Bmt2/SAMTOR"/>
</dbReference>
<gene>
    <name evidence="5" type="ORF">LSH36_52g05061</name>
</gene>
<dbReference type="GO" id="GO:1904262">
    <property type="term" value="P:negative regulation of TORC1 signaling"/>
    <property type="evidence" value="ECO:0007669"/>
    <property type="project" value="TreeGrafter"/>
</dbReference>
<organism evidence="5 6">
    <name type="scientific">Paralvinella palmiformis</name>
    <dbReference type="NCBI Taxonomy" id="53620"/>
    <lineage>
        <taxon>Eukaryota</taxon>
        <taxon>Metazoa</taxon>
        <taxon>Spiralia</taxon>
        <taxon>Lophotrochozoa</taxon>
        <taxon>Annelida</taxon>
        <taxon>Polychaeta</taxon>
        <taxon>Sedentaria</taxon>
        <taxon>Canalipalpata</taxon>
        <taxon>Terebellida</taxon>
        <taxon>Terebelliformia</taxon>
        <taxon>Alvinellidae</taxon>
        <taxon>Paralvinella</taxon>
    </lineage>
</organism>
<dbReference type="AlphaFoldDB" id="A0AAD9K788"/>
<keyword evidence="6" id="KW-1185">Reference proteome</keyword>
<comment type="function">
    <text evidence="4">S-adenosyl-L-methionine-binding protein that acts as an inhibitor of mTORC1 signaling. Acts as a sensor of S-adenosyl-L-methionine to signal methionine sufficiency to mTORC1. Probably also acts as a S-adenosyl-L-methionine-dependent methyltransferase.</text>
</comment>
<proteinExistence type="inferred from homology"/>
<evidence type="ECO:0000313" key="6">
    <source>
        <dbReference type="Proteomes" id="UP001208570"/>
    </source>
</evidence>
<evidence type="ECO:0000256" key="4">
    <source>
        <dbReference type="HAMAP-Rule" id="MF_03044"/>
    </source>
</evidence>
<comment type="caution">
    <text evidence="5">The sequence shown here is derived from an EMBL/GenBank/DDBJ whole genome shotgun (WGS) entry which is preliminary data.</text>
</comment>
<dbReference type="InterPro" id="IPR029063">
    <property type="entry name" value="SAM-dependent_MTases_sf"/>
</dbReference>
<dbReference type="EC" id="2.1.1.-" evidence="4"/>